<name>A0AAE0LDN0_9CHLO</name>
<feature type="region of interest" description="Disordered" evidence="1">
    <location>
        <begin position="882"/>
        <end position="904"/>
    </location>
</feature>
<feature type="region of interest" description="Disordered" evidence="1">
    <location>
        <begin position="1477"/>
        <end position="1505"/>
    </location>
</feature>
<accession>A0AAE0LDN0</accession>
<comment type="caution">
    <text evidence="2">The sequence shown here is derived from an EMBL/GenBank/DDBJ whole genome shotgun (WGS) entry which is preliminary data.</text>
</comment>
<dbReference type="EMBL" id="LGRX02004185">
    <property type="protein sequence ID" value="KAK3280939.1"/>
    <property type="molecule type" value="Genomic_DNA"/>
</dbReference>
<keyword evidence="3" id="KW-1185">Reference proteome</keyword>
<feature type="region of interest" description="Disordered" evidence="1">
    <location>
        <begin position="29"/>
        <end position="62"/>
    </location>
</feature>
<proteinExistence type="predicted"/>
<protein>
    <submittedName>
        <fullName evidence="2">Uncharacterized protein</fullName>
    </submittedName>
</protein>
<evidence type="ECO:0000313" key="3">
    <source>
        <dbReference type="Proteomes" id="UP001190700"/>
    </source>
</evidence>
<dbReference type="Gene3D" id="2.60.120.920">
    <property type="match status" value="1"/>
</dbReference>
<gene>
    <name evidence="2" type="ORF">CYMTET_11246</name>
</gene>
<dbReference type="Proteomes" id="UP001190700">
    <property type="component" value="Unassembled WGS sequence"/>
</dbReference>
<dbReference type="InterPro" id="IPR043136">
    <property type="entry name" value="B30.2/SPRY_sf"/>
</dbReference>
<dbReference type="SUPFAM" id="SSF49899">
    <property type="entry name" value="Concanavalin A-like lectins/glucanases"/>
    <property type="match status" value="1"/>
</dbReference>
<feature type="compositionally biased region" description="Polar residues" evidence="1">
    <location>
        <begin position="31"/>
        <end position="43"/>
    </location>
</feature>
<feature type="non-terminal residue" evidence="2">
    <location>
        <position position="2083"/>
    </location>
</feature>
<evidence type="ECO:0000256" key="1">
    <source>
        <dbReference type="SAM" id="MobiDB-lite"/>
    </source>
</evidence>
<reference evidence="2 3" key="1">
    <citation type="journal article" date="2015" name="Genome Biol. Evol.">
        <title>Comparative Genomics of a Bacterivorous Green Alga Reveals Evolutionary Causalities and Consequences of Phago-Mixotrophic Mode of Nutrition.</title>
        <authorList>
            <person name="Burns J.A."/>
            <person name="Paasch A."/>
            <person name="Narechania A."/>
            <person name="Kim E."/>
        </authorList>
    </citation>
    <scope>NUCLEOTIDE SEQUENCE [LARGE SCALE GENOMIC DNA]</scope>
    <source>
        <strain evidence="2 3">PLY_AMNH</strain>
    </source>
</reference>
<organism evidence="2 3">
    <name type="scientific">Cymbomonas tetramitiformis</name>
    <dbReference type="NCBI Taxonomy" id="36881"/>
    <lineage>
        <taxon>Eukaryota</taxon>
        <taxon>Viridiplantae</taxon>
        <taxon>Chlorophyta</taxon>
        <taxon>Pyramimonadophyceae</taxon>
        <taxon>Pyramimonadales</taxon>
        <taxon>Pyramimonadaceae</taxon>
        <taxon>Cymbomonas</taxon>
    </lineage>
</organism>
<evidence type="ECO:0000313" key="2">
    <source>
        <dbReference type="EMBL" id="KAK3280939.1"/>
    </source>
</evidence>
<sequence length="2083" mass="220334">MAAVTFGKDWHISDIQHVLFGCAAVNEGPENLSSTTPNDTCSPDESAEQGKPAESGGTMLRSDSEDMSIVEVLGPWRALDHELLAPAALIETWSQLPAAARTMPGTSALEDAASEQRWTPQLAEISISSSFSPAGLIPLLDAELQRCSHIAFAESPSVDRSPFEQVLQAMRMDLRRHFQDKARDQLAAISVVERDYSLSPDAGVETEDIGKEISPLNWRETRTGQLAISLIENGAVASCSGTSHRTWISVVSEQVFSGPRTIRLQVNNAIDRFYIGLVDCSWEPDGIESVRDSTRKCWVYRANGQMFARGVECGETAINMTSGEFTAELRWDAAEGKLVYFKNGEHVGEIVDQGLRQTELRLVISFGRNIGQVDGTDRSVRILGGEAQAERTLTNASVQGLVSAMLQTSLSLIPVTGVETVTNVLFEMAASLPPLGFLGKPGSRGSGEFPALGVADAVHVARLLEGLWKAVTGTGALSILEGGASGPWWSVVAVQAVLGVLCGRPAWLYEAAFAAADAEATHPHTGATSLRAREVLGGLAERMTALAVRLSESNGQGGGEELEKNLSFATRSDTHLSGNGSLLADALRQLLQACCILSRREPAAVANVPHCFDPLRCHDKLEILDGGCTLRTRLNQMQSMIGAFFHKRCGACGVQMWKVKVLAAPENLIIGVQCGDINPDPDTDPQSFAGRTYYMSNGVVRMNGERQGLEARFGADDEIEVELNIDTGVITFRKNGGYVCTGRIADDASTFAPYVYGDGTFMVHISGTTESAGDGPRWLNQSHAAPFLRLLLDNDASATSPSRAGGPLLDLALSRLSSLLPGRRIPSLLPVAASTHAALGLLELHLLVTAERTGRPASLCQRRRQLLTDILLETIQSAIARDGPVEPSAGPARTDLPGGATSGALPLRGSPNCSSAECDETEARERAACDIGLLCGICDLLVRNPLLLEDMPRVLTEVLLWDRWHETFSSPLPESVTIFSDRLCAATSADPWIGLQLGRDLAADVRLGSALTAGLLAPLAPPPCDGLWGSPLGGIVPQELVPAAMGVLAGVQARVLMCAADPPPTEGQVEAGTSAMFVRYLERVLPLWVTAVEALGELLCPSADASLHATAPLVEALAQSGSRWTPAQLGARLCGILSGVGPFMNAIRMWPDQVSADEGDAATQIDADTRMKSFVIYLQRLLAAVQRMRVSCSGRSAAQAAQAAQTADEMETLMERVTTGKAPPDPFGPAETEESAHSSSPPPCAAPPRALLPLLEARVVAAIAELAVSEQESLGSSPAGRATEAVLKELRDANVLPLVENGLEEAVSEDIQQEAAACDAAESHLVEVFSATEPPGSGSPAALLFAHVFEEEKDLEPGALDHHVVRFTLAAVLRHTGLLPVAARLAAALSENAADSSSSHEQAAAVMGVGPLMAAGRLVAARLRPGAAEAAPVESHKKTEWLARAALLMRLRPSELGEAKTNSLSRSGSGWDERLQQLSHGSKSAKARQRSKGGSSGSRAGPSAASLGSLERCSVASRRWVQARGAVAAASAEVEYAVKLLAVRVSIIVVPGDSPEAQILLANHLKHIGRAFLHPKAGAILTAAHDVWQPPLRSGTISEDGMTAVIEGEISGWASVISTRIYRESQTIRMQIVTPSQFLYVGLVSSDWDPKDVERSVRDSHPRCLAAYRANGSLYLGTTEEGKGSRLVTPDPEGCILQLDLDTSQCKVSFTKDGALAGALSTGFLDGNTDLRLVVSLGGTSDVFGNATSSVQSVRILPEGAGTKSSGAESVGDITSELSGLIRSLCSASGVAPGAAEEGDAVMARLSSHHQSGRHMLGEAVHWLTATLPSEWSTHADQLDRALGALVVVGTASEAPQLGSTVRLPGAPQLGTAVVVAIDQQRDGRRVALCRMVDGFPDQTVDLSSLQPAPAAPPSQVRVARTLQVGGGLATTGRWPASQVGGPHTAGRVARTSQVGDLLPSLWKALEALWLADLQTTWQRPPTVGVVEMLLMRALCAIYATSAHPELLHQKFRTPHGITQKLVKLALSPSAANHAAASTQDALEAAPSFHSSMTERRRIIVKAGSKPFAVQQSHESTALLAEV</sequence>
<feature type="region of interest" description="Disordered" evidence="1">
    <location>
        <begin position="1218"/>
        <end position="1247"/>
    </location>
</feature>
<dbReference type="InterPro" id="IPR013320">
    <property type="entry name" value="ConA-like_dom_sf"/>
</dbReference>